<proteinExistence type="predicted"/>
<evidence type="ECO:0000313" key="1">
    <source>
        <dbReference type="EMBL" id="KAH7420730.1"/>
    </source>
</evidence>
<dbReference type="AlphaFoldDB" id="A0A8T2TDT0"/>
<sequence>MRLWMYGPESSNSDISEGRYGTFQLSNRGRSLFGIWFFKNSVRHVVLSKISVFFLGECMFWCFELCSMKSAICMGNCAYYSESDQNHLG</sequence>
<organism evidence="1 2">
    <name type="scientific">Ceratopteris richardii</name>
    <name type="common">Triangle waterfern</name>
    <dbReference type="NCBI Taxonomy" id="49495"/>
    <lineage>
        <taxon>Eukaryota</taxon>
        <taxon>Viridiplantae</taxon>
        <taxon>Streptophyta</taxon>
        <taxon>Embryophyta</taxon>
        <taxon>Tracheophyta</taxon>
        <taxon>Polypodiopsida</taxon>
        <taxon>Polypodiidae</taxon>
        <taxon>Polypodiales</taxon>
        <taxon>Pteridineae</taxon>
        <taxon>Pteridaceae</taxon>
        <taxon>Parkerioideae</taxon>
        <taxon>Ceratopteris</taxon>
    </lineage>
</organism>
<reference evidence="1" key="1">
    <citation type="submission" date="2021-08" db="EMBL/GenBank/DDBJ databases">
        <title>WGS assembly of Ceratopteris richardii.</title>
        <authorList>
            <person name="Marchant D.B."/>
            <person name="Chen G."/>
            <person name="Jenkins J."/>
            <person name="Shu S."/>
            <person name="Leebens-Mack J."/>
            <person name="Grimwood J."/>
            <person name="Schmutz J."/>
            <person name="Soltis P."/>
            <person name="Soltis D."/>
            <person name="Chen Z.-H."/>
        </authorList>
    </citation>
    <scope>NUCLEOTIDE SEQUENCE</scope>
    <source>
        <strain evidence="1">Whitten #5841</strain>
        <tissue evidence="1">Leaf</tissue>
    </source>
</reference>
<comment type="caution">
    <text evidence="1">The sequence shown here is derived from an EMBL/GenBank/DDBJ whole genome shotgun (WGS) entry which is preliminary data.</text>
</comment>
<name>A0A8T2TDT0_CERRI</name>
<keyword evidence="2" id="KW-1185">Reference proteome</keyword>
<dbReference type="EMBL" id="CM035418">
    <property type="protein sequence ID" value="KAH7420730.1"/>
    <property type="molecule type" value="Genomic_DNA"/>
</dbReference>
<gene>
    <name evidence="1" type="ORF">KP509_13G019500</name>
</gene>
<protein>
    <submittedName>
        <fullName evidence="1">Uncharacterized protein</fullName>
    </submittedName>
</protein>
<accession>A0A8T2TDT0</accession>
<dbReference type="Proteomes" id="UP000825935">
    <property type="component" value="Chromosome 13"/>
</dbReference>
<evidence type="ECO:0000313" key="2">
    <source>
        <dbReference type="Proteomes" id="UP000825935"/>
    </source>
</evidence>